<dbReference type="InterPro" id="IPR036318">
    <property type="entry name" value="FAD-bd_PCMH-like_sf"/>
</dbReference>
<gene>
    <name evidence="10" type="ORF">C4S77_05170</name>
</gene>
<dbReference type="InterPro" id="IPR016169">
    <property type="entry name" value="FAD-bd_PCMH_sub2"/>
</dbReference>
<dbReference type="Pfam" id="PF13183">
    <property type="entry name" value="Fer4_8"/>
    <property type="match status" value="1"/>
</dbReference>
<evidence type="ECO:0000259" key="8">
    <source>
        <dbReference type="PROSITE" id="PS51379"/>
    </source>
</evidence>
<dbReference type="Gene3D" id="3.30.465.10">
    <property type="match status" value="1"/>
</dbReference>
<dbReference type="InterPro" id="IPR016171">
    <property type="entry name" value="Vanillyl_alc_oxidase_C-sub2"/>
</dbReference>
<dbReference type="EC" id="1.1.2.4" evidence="7"/>
<comment type="similarity">
    <text evidence="2">Belongs to the FAD-binding oxidoreductase/transferase type 4 family.</text>
</comment>
<evidence type="ECO:0000256" key="5">
    <source>
        <dbReference type="ARBA" id="ARBA00022946"/>
    </source>
</evidence>
<dbReference type="EMBL" id="PSZM01000036">
    <property type="protein sequence ID" value="PQL93056.1"/>
    <property type="molecule type" value="Genomic_DNA"/>
</dbReference>
<dbReference type="AlphaFoldDB" id="A0A2S8ADN3"/>
<evidence type="ECO:0000259" key="9">
    <source>
        <dbReference type="PROSITE" id="PS51387"/>
    </source>
</evidence>
<dbReference type="InterPro" id="IPR004017">
    <property type="entry name" value="Cys_rich_dom"/>
</dbReference>
<dbReference type="Gene3D" id="3.30.70.2740">
    <property type="match status" value="1"/>
</dbReference>
<comment type="caution">
    <text evidence="10">The sequence shown here is derived from an EMBL/GenBank/DDBJ whole genome shotgun (WGS) entry which is preliminary data.</text>
</comment>
<dbReference type="InterPro" id="IPR006094">
    <property type="entry name" value="Oxid_FAD_bind_N"/>
</dbReference>
<dbReference type="GO" id="GO:0008720">
    <property type="term" value="F:D-lactate dehydrogenase (NAD+) activity"/>
    <property type="evidence" value="ECO:0007669"/>
    <property type="project" value="TreeGrafter"/>
</dbReference>
<evidence type="ECO:0000256" key="2">
    <source>
        <dbReference type="ARBA" id="ARBA00008000"/>
    </source>
</evidence>
<evidence type="ECO:0000256" key="1">
    <source>
        <dbReference type="ARBA" id="ARBA00001974"/>
    </source>
</evidence>
<dbReference type="PROSITE" id="PS51387">
    <property type="entry name" value="FAD_PCMH"/>
    <property type="match status" value="1"/>
</dbReference>
<accession>A0A2S8ADN3</accession>
<keyword evidence="5" id="KW-0809">Transit peptide</keyword>
<keyword evidence="4" id="KW-0274">FAD</keyword>
<dbReference type="GO" id="GO:1903457">
    <property type="term" value="P:lactate catabolic process"/>
    <property type="evidence" value="ECO:0007669"/>
    <property type="project" value="TreeGrafter"/>
</dbReference>
<dbReference type="OrthoDB" id="9767256at2"/>
<dbReference type="InterPro" id="IPR016164">
    <property type="entry name" value="FAD-linked_Oxase-like_C"/>
</dbReference>
<dbReference type="GO" id="GO:0004458">
    <property type="term" value="F:D-lactate dehydrogenase (cytochrome) activity"/>
    <property type="evidence" value="ECO:0007669"/>
    <property type="project" value="UniProtKB-EC"/>
</dbReference>
<comment type="cofactor">
    <cofactor evidence="1">
        <name>FAD</name>
        <dbReference type="ChEBI" id="CHEBI:57692"/>
    </cofactor>
</comment>
<sequence>MLPEKYSLLLKELSKKIPPKRLVTDPLKTLAYGTDASFYRLIPKIVVQAHSEKEVIETLKITGKMKIPVTFRASGTSLSGQAITDSVLIVATHSWNNYTILDGGNKIQLQPGIVGARANIFLSPYAKKIGPDPASINSARIGGIAANNASGMCCGTSQNSYNTIADIRIILYDGSILDTSDPYSIEQFKKEHSDIIQNIIKIRDNITSDSLLYERIKRKFKIKNTTGYSLNAFVDYKDPIDILKHLMIGSEGTLGFISHITYHTVTDFKYKACALLIYTTIEQACEAVPLLRESPVSAVELLDRDSIRSVENDPDAPEYFKSLPETVGVLLVDIQANNKEEIQEKESIIRKSVNSIPILQPYKFTSDPKEYNFNWKARKGLLASVGGLRKKGTTCLIEDVAFPVPRLAEACTALKKLFKKYKYQDAVLFGHALEGNLHLVFSQDFSDPKEVKRYADLMDELAVIVVDQFDGSLKAEHGTGRNMAPFVEKEWGEAAYKLMVQIKNTFDPFKLINPGVIINPNPQIHLENLKPLPEAHDLIDKCMECGFCESSCVSEGLTLSPRQRIVVSREIARLKKTGENTQRLKHFLEKSNYNVDETCATDGLCLLACPVGIDTGIFVKALRKEKIRSFEKKNARYIADHFQRTSSFLKTGLSVAYFGQKFLGNHLMSFLSSGIRKLSFDKIPLWNRAMPYPAKKIKLNAVHEGNELKVVYFPSCINRAMGKSEKYPTEEVSLTQKTEELLIRAGYTIIYPENLNSLCCGMPFSSKGYVQESEQKSMELKDALYKASDNGKYPILYDMSPCYYTSHSHFSHKDLPIYDPIKFMLEFVMPKLKVKNPKENATIFPICSVKKLGLMNDLMKLTQLCAKNVNIIQTNCCGFAGDRGFTYPELNQHGQRHLKEQIHTGCSEGYSTSRTCEIGMEEYSDINFKSIFYLIDEVTR</sequence>
<dbReference type="Gene3D" id="1.10.1060.10">
    <property type="entry name" value="Alpha-helical ferredoxin"/>
    <property type="match status" value="1"/>
</dbReference>
<dbReference type="Pfam" id="PF02913">
    <property type="entry name" value="FAD-oxidase_C"/>
    <property type="match status" value="1"/>
</dbReference>
<dbReference type="GO" id="GO:0071949">
    <property type="term" value="F:FAD binding"/>
    <property type="evidence" value="ECO:0007669"/>
    <property type="project" value="InterPro"/>
</dbReference>
<dbReference type="InterPro" id="IPR016166">
    <property type="entry name" value="FAD-bd_PCMH"/>
</dbReference>
<dbReference type="Gene3D" id="3.30.43.10">
    <property type="entry name" value="Uridine Diphospho-n-acetylenolpyruvylglucosamine Reductase, domain 2"/>
    <property type="match status" value="1"/>
</dbReference>
<organism evidence="10 11">
    <name type="scientific">Apibacter adventoris</name>
    <dbReference type="NCBI Taxonomy" id="1679466"/>
    <lineage>
        <taxon>Bacteria</taxon>
        <taxon>Pseudomonadati</taxon>
        <taxon>Bacteroidota</taxon>
        <taxon>Flavobacteriia</taxon>
        <taxon>Flavobacteriales</taxon>
        <taxon>Weeksellaceae</taxon>
        <taxon>Apibacter</taxon>
    </lineage>
</organism>
<proteinExistence type="inferred from homology"/>
<dbReference type="RefSeq" id="WP_105246565.1">
    <property type="nucleotide sequence ID" value="NZ_PSZM01000036.1"/>
</dbReference>
<dbReference type="SUPFAM" id="SSF55103">
    <property type="entry name" value="FAD-linked oxidases, C-terminal domain"/>
    <property type="match status" value="1"/>
</dbReference>
<dbReference type="Gene3D" id="1.10.45.10">
    <property type="entry name" value="Vanillyl-alcohol Oxidase, Chain A, domain 4"/>
    <property type="match status" value="1"/>
</dbReference>
<dbReference type="InterPro" id="IPR009051">
    <property type="entry name" value="Helical_ferredxn"/>
</dbReference>
<keyword evidence="3" id="KW-0285">Flavoprotein</keyword>
<keyword evidence="6" id="KW-0560">Oxidoreductase</keyword>
<reference evidence="10 11" key="1">
    <citation type="submission" date="2018-02" db="EMBL/GenBank/DDBJ databases">
        <title>Genome sequences of Apibacter spp., gut symbionts of Asian honey bees.</title>
        <authorList>
            <person name="Kwong W.K."/>
            <person name="Steele M.I."/>
            <person name="Moran N.A."/>
        </authorList>
    </citation>
    <scope>NUCLEOTIDE SEQUENCE [LARGE SCALE GENOMIC DNA]</scope>
    <source>
        <strain evidence="11">wkB301</strain>
    </source>
</reference>
<evidence type="ECO:0000313" key="10">
    <source>
        <dbReference type="EMBL" id="PQL93056.1"/>
    </source>
</evidence>
<keyword evidence="11" id="KW-1185">Reference proteome</keyword>
<feature type="domain" description="4Fe-4S ferredoxin-type" evidence="8">
    <location>
        <begin position="531"/>
        <end position="562"/>
    </location>
</feature>
<dbReference type="SUPFAM" id="SSF56176">
    <property type="entry name" value="FAD-binding/transporter-associated domain-like"/>
    <property type="match status" value="1"/>
</dbReference>
<dbReference type="Proteomes" id="UP000238042">
    <property type="component" value="Unassembled WGS sequence"/>
</dbReference>
<evidence type="ECO:0000256" key="6">
    <source>
        <dbReference type="ARBA" id="ARBA00023002"/>
    </source>
</evidence>
<feature type="domain" description="FAD-binding PCMH-type" evidence="9">
    <location>
        <begin position="39"/>
        <end position="267"/>
    </location>
</feature>
<name>A0A2S8ADN3_9FLAO</name>
<dbReference type="SUPFAM" id="SSF46548">
    <property type="entry name" value="alpha-helical ferredoxin"/>
    <property type="match status" value="1"/>
</dbReference>
<dbReference type="PANTHER" id="PTHR11748">
    <property type="entry name" value="D-LACTATE DEHYDROGENASE"/>
    <property type="match status" value="1"/>
</dbReference>
<evidence type="ECO:0000313" key="11">
    <source>
        <dbReference type="Proteomes" id="UP000238042"/>
    </source>
</evidence>
<evidence type="ECO:0000256" key="7">
    <source>
        <dbReference type="ARBA" id="ARBA00038897"/>
    </source>
</evidence>
<dbReference type="InterPro" id="IPR016167">
    <property type="entry name" value="FAD-bd_PCMH_sub1"/>
</dbReference>
<protein>
    <recommendedName>
        <fullName evidence="7">D-lactate dehydrogenase (cytochrome)</fullName>
        <ecNumber evidence="7">1.1.2.4</ecNumber>
    </recommendedName>
</protein>
<dbReference type="GO" id="GO:0051536">
    <property type="term" value="F:iron-sulfur cluster binding"/>
    <property type="evidence" value="ECO:0007669"/>
    <property type="project" value="InterPro"/>
</dbReference>
<dbReference type="PROSITE" id="PS51379">
    <property type="entry name" value="4FE4S_FER_2"/>
    <property type="match status" value="1"/>
</dbReference>
<dbReference type="InterPro" id="IPR017896">
    <property type="entry name" value="4Fe4S_Fe-S-bd"/>
</dbReference>
<evidence type="ECO:0000256" key="4">
    <source>
        <dbReference type="ARBA" id="ARBA00022827"/>
    </source>
</evidence>
<evidence type="ECO:0000256" key="3">
    <source>
        <dbReference type="ARBA" id="ARBA00022630"/>
    </source>
</evidence>
<dbReference type="Pfam" id="PF01565">
    <property type="entry name" value="FAD_binding_4"/>
    <property type="match status" value="1"/>
</dbReference>
<dbReference type="PANTHER" id="PTHR11748:SF111">
    <property type="entry name" value="D-LACTATE DEHYDROGENASE, MITOCHONDRIAL-RELATED"/>
    <property type="match status" value="1"/>
</dbReference>
<dbReference type="InterPro" id="IPR004113">
    <property type="entry name" value="FAD-bd_oxidored_4_C"/>
</dbReference>
<dbReference type="Pfam" id="PF02754">
    <property type="entry name" value="CCG"/>
    <property type="match status" value="1"/>
</dbReference>